<dbReference type="InterPro" id="IPR023170">
    <property type="entry name" value="HhH_base_excis_C"/>
</dbReference>
<evidence type="ECO:0000256" key="8">
    <source>
        <dbReference type="ARBA" id="ARBA00023295"/>
    </source>
</evidence>
<evidence type="ECO:0000259" key="10">
    <source>
        <dbReference type="SMART" id="SM00478"/>
    </source>
</evidence>
<keyword evidence="6" id="KW-0408">Iron</keyword>
<dbReference type="SUPFAM" id="SSF48150">
    <property type="entry name" value="DNA-glycosylase"/>
    <property type="match status" value="1"/>
</dbReference>
<dbReference type="GO" id="GO:0051539">
    <property type="term" value="F:4 iron, 4 sulfur cluster binding"/>
    <property type="evidence" value="ECO:0007669"/>
    <property type="project" value="UniProtKB-KW"/>
</dbReference>
<accession>A0A540V9V0</accession>
<name>A0A540V9V0_9CHLR</name>
<keyword evidence="5" id="KW-0378">Hydrolase</keyword>
<dbReference type="GO" id="GO:0006285">
    <property type="term" value="P:base-excision repair, AP site formation"/>
    <property type="evidence" value="ECO:0007669"/>
    <property type="project" value="TreeGrafter"/>
</dbReference>
<comment type="cofactor">
    <cofactor evidence="1">
        <name>[4Fe-4S] cluster</name>
        <dbReference type="ChEBI" id="CHEBI:49883"/>
    </cofactor>
</comment>
<proteinExistence type="predicted"/>
<dbReference type="PANTHER" id="PTHR10359:SF18">
    <property type="entry name" value="ENDONUCLEASE III"/>
    <property type="match status" value="1"/>
</dbReference>
<evidence type="ECO:0000256" key="6">
    <source>
        <dbReference type="ARBA" id="ARBA00023004"/>
    </source>
</evidence>
<dbReference type="Gene3D" id="1.10.340.30">
    <property type="entry name" value="Hypothetical protein, domain 2"/>
    <property type="match status" value="1"/>
</dbReference>
<evidence type="ECO:0000256" key="1">
    <source>
        <dbReference type="ARBA" id="ARBA00001966"/>
    </source>
</evidence>
<keyword evidence="12" id="KW-1185">Reference proteome</keyword>
<keyword evidence="11" id="KW-0255">Endonuclease</keyword>
<gene>
    <name evidence="11" type="ORF">FKZ61_21040</name>
</gene>
<evidence type="ECO:0000256" key="9">
    <source>
        <dbReference type="SAM" id="MobiDB-lite"/>
    </source>
</evidence>
<protein>
    <submittedName>
        <fullName evidence="11">Endonuclease III</fullName>
    </submittedName>
</protein>
<evidence type="ECO:0000256" key="7">
    <source>
        <dbReference type="ARBA" id="ARBA00023014"/>
    </source>
</evidence>
<dbReference type="Pfam" id="PF00730">
    <property type="entry name" value="HhH-GPD"/>
    <property type="match status" value="1"/>
</dbReference>
<keyword evidence="3" id="KW-0479">Metal-binding</keyword>
<evidence type="ECO:0000313" key="11">
    <source>
        <dbReference type="EMBL" id="TQE93528.1"/>
    </source>
</evidence>
<keyword evidence="4" id="KW-0227">DNA damage</keyword>
<dbReference type="InParanoid" id="A0A540V9V0"/>
<dbReference type="Pfam" id="PF10576">
    <property type="entry name" value="EndIII_4Fe-2S"/>
    <property type="match status" value="1"/>
</dbReference>
<dbReference type="GO" id="GO:0019104">
    <property type="term" value="F:DNA N-glycosylase activity"/>
    <property type="evidence" value="ECO:0007669"/>
    <property type="project" value="TreeGrafter"/>
</dbReference>
<keyword evidence="11" id="KW-0540">Nuclease</keyword>
<feature type="domain" description="HhH-GPD" evidence="10">
    <location>
        <begin position="38"/>
        <end position="196"/>
    </location>
</feature>
<keyword evidence="2" id="KW-0004">4Fe-4S</keyword>
<evidence type="ECO:0000256" key="3">
    <source>
        <dbReference type="ARBA" id="ARBA00022723"/>
    </source>
</evidence>
<comment type="caution">
    <text evidence="11">The sequence shown here is derived from an EMBL/GenBank/DDBJ whole genome shotgun (WGS) entry which is preliminary data.</text>
</comment>
<dbReference type="Proteomes" id="UP000317371">
    <property type="component" value="Unassembled WGS sequence"/>
</dbReference>
<reference evidence="11 12" key="1">
    <citation type="submission" date="2019-06" db="EMBL/GenBank/DDBJ databases">
        <title>Genome sequence of Litorilinea aerophila BAA-2444.</title>
        <authorList>
            <person name="Maclea K.S."/>
            <person name="Maurais E.G."/>
            <person name="Iannazzi L.C."/>
        </authorList>
    </citation>
    <scope>NUCLEOTIDE SEQUENCE [LARGE SCALE GENOMIC DNA]</scope>
    <source>
        <strain evidence="11 12">ATCC BAA-2444</strain>
    </source>
</reference>
<dbReference type="Gene3D" id="1.10.1670.10">
    <property type="entry name" value="Helix-hairpin-Helix base-excision DNA repair enzymes (C-terminal)"/>
    <property type="match status" value="1"/>
</dbReference>
<dbReference type="GO" id="GO:0004519">
    <property type="term" value="F:endonuclease activity"/>
    <property type="evidence" value="ECO:0007669"/>
    <property type="project" value="UniProtKB-KW"/>
</dbReference>
<dbReference type="InterPro" id="IPR003651">
    <property type="entry name" value="Endonuclease3_FeS-loop_motif"/>
</dbReference>
<feature type="region of interest" description="Disordered" evidence="9">
    <location>
        <begin position="221"/>
        <end position="242"/>
    </location>
</feature>
<keyword evidence="7" id="KW-0411">Iron-sulfur</keyword>
<dbReference type="SMART" id="SM00525">
    <property type="entry name" value="FES"/>
    <property type="match status" value="1"/>
</dbReference>
<dbReference type="PIRSF" id="PIRSF001435">
    <property type="entry name" value="Nth"/>
    <property type="match status" value="1"/>
</dbReference>
<dbReference type="OrthoDB" id="9802365at2"/>
<dbReference type="InterPro" id="IPR003265">
    <property type="entry name" value="HhH-GPD_domain"/>
</dbReference>
<dbReference type="SMART" id="SM00478">
    <property type="entry name" value="ENDO3c"/>
    <property type="match status" value="1"/>
</dbReference>
<evidence type="ECO:0000256" key="4">
    <source>
        <dbReference type="ARBA" id="ARBA00022763"/>
    </source>
</evidence>
<dbReference type="AlphaFoldDB" id="A0A540V9V0"/>
<evidence type="ECO:0000313" key="12">
    <source>
        <dbReference type="Proteomes" id="UP000317371"/>
    </source>
</evidence>
<dbReference type="RefSeq" id="WP_141612136.1">
    <property type="nucleotide sequence ID" value="NZ_VIGC02000038.1"/>
</dbReference>
<evidence type="ECO:0000256" key="2">
    <source>
        <dbReference type="ARBA" id="ARBA00022485"/>
    </source>
</evidence>
<dbReference type="InterPro" id="IPR011257">
    <property type="entry name" value="DNA_glycosylase"/>
</dbReference>
<evidence type="ECO:0000256" key="5">
    <source>
        <dbReference type="ARBA" id="ARBA00022801"/>
    </source>
</evidence>
<sequence>MDRQEKARQVYERLRAIYGERTWSPHGDPVDELIGTILSANTNDVNSGRAFDRLKAAFGEDWEAVRTAPLEAIKEAIRPAGMYNQKAPNIVATLTRIKEDWGEYRLDALAEMDVKEALAYLTSLPGVGHKTASIVLLFCFNKPTFPVDTHVQRISRRLGISSRKASAEKVKADWEALLPPETFYTLHLNLIRHGREICHAREPRCEICPLQDLCDYYNQEGDWAPTPPGQQPHSGHNKKPPT</sequence>
<dbReference type="CDD" id="cd00056">
    <property type="entry name" value="ENDO3c"/>
    <property type="match status" value="1"/>
</dbReference>
<organism evidence="11 12">
    <name type="scientific">Litorilinea aerophila</name>
    <dbReference type="NCBI Taxonomy" id="1204385"/>
    <lineage>
        <taxon>Bacteria</taxon>
        <taxon>Bacillati</taxon>
        <taxon>Chloroflexota</taxon>
        <taxon>Caldilineae</taxon>
        <taxon>Caldilineales</taxon>
        <taxon>Caldilineaceae</taxon>
        <taxon>Litorilinea</taxon>
    </lineage>
</organism>
<dbReference type="PANTHER" id="PTHR10359">
    <property type="entry name" value="A/G-SPECIFIC ADENINE GLYCOSYLASE/ENDONUCLEASE III"/>
    <property type="match status" value="1"/>
</dbReference>
<dbReference type="GO" id="GO:0046872">
    <property type="term" value="F:metal ion binding"/>
    <property type="evidence" value="ECO:0007669"/>
    <property type="project" value="UniProtKB-KW"/>
</dbReference>
<dbReference type="EMBL" id="VIGC01000038">
    <property type="protein sequence ID" value="TQE93528.1"/>
    <property type="molecule type" value="Genomic_DNA"/>
</dbReference>
<keyword evidence="8" id="KW-0326">Glycosidase</keyword>